<evidence type="ECO:0000313" key="2">
    <source>
        <dbReference type="EMBL" id="PSK95381.1"/>
    </source>
</evidence>
<dbReference type="Gene3D" id="3.40.50.150">
    <property type="entry name" value="Vaccinia Virus protein VP39"/>
    <property type="match status" value="1"/>
</dbReference>
<dbReference type="RefSeq" id="WP_106584727.1">
    <property type="nucleotide sequence ID" value="NZ_PYGA01000015.1"/>
</dbReference>
<dbReference type="GO" id="GO:0008757">
    <property type="term" value="F:S-adenosylmethionine-dependent methyltransferase activity"/>
    <property type="evidence" value="ECO:0007669"/>
    <property type="project" value="InterPro"/>
</dbReference>
<feature type="domain" description="Methyltransferase type 11" evidence="1">
    <location>
        <begin position="66"/>
        <end position="163"/>
    </location>
</feature>
<evidence type="ECO:0000259" key="1">
    <source>
        <dbReference type="Pfam" id="PF08241"/>
    </source>
</evidence>
<proteinExistence type="predicted"/>
<sequence>MSLEQVRDDWTRLGTEAPLWAVLTGFGDRGAEWPIDEFMATGVAQIGGDLKWAESLAGPVGRRRALDFGCGVGRLSNALAEDFAEVVGVDIAEPMLAEARRLDRSGGRIRYVHNAEPDLRILPTGTFDFVYTDLVLQHVPARLQPRYLDELLRVTRPGGCLVIGVPERGHPVLGPLLKAVPRWLDRAVQRRLLGFPAPMAMNPIPGRRVSEAAARGGGTVRDTRRLWDDPLWRQVRYVIAKSPVGARAPLPAHPLTAAAR</sequence>
<dbReference type="OrthoDB" id="1853779at2"/>
<keyword evidence="2" id="KW-0808">Transferase</keyword>
<dbReference type="PANTHER" id="PTHR43861">
    <property type="entry name" value="TRANS-ACONITATE 2-METHYLTRANSFERASE-RELATED"/>
    <property type="match status" value="1"/>
</dbReference>
<accession>A0A2P8DDS2</accession>
<dbReference type="Proteomes" id="UP000240542">
    <property type="component" value="Unassembled WGS sequence"/>
</dbReference>
<evidence type="ECO:0000313" key="3">
    <source>
        <dbReference type="Proteomes" id="UP000240542"/>
    </source>
</evidence>
<dbReference type="EMBL" id="PYGA01000015">
    <property type="protein sequence ID" value="PSK95381.1"/>
    <property type="molecule type" value="Genomic_DNA"/>
</dbReference>
<keyword evidence="3" id="KW-1185">Reference proteome</keyword>
<dbReference type="InterPro" id="IPR029063">
    <property type="entry name" value="SAM-dependent_MTases_sf"/>
</dbReference>
<dbReference type="CDD" id="cd02440">
    <property type="entry name" value="AdoMet_MTases"/>
    <property type="match status" value="1"/>
</dbReference>
<keyword evidence="2" id="KW-0489">Methyltransferase</keyword>
<gene>
    <name evidence="2" type="ORF">CLV63_11541</name>
</gene>
<dbReference type="InterPro" id="IPR013216">
    <property type="entry name" value="Methyltransf_11"/>
</dbReference>
<organism evidence="2 3">
    <name type="scientific">Murinocardiopsis flavida</name>
    <dbReference type="NCBI Taxonomy" id="645275"/>
    <lineage>
        <taxon>Bacteria</taxon>
        <taxon>Bacillati</taxon>
        <taxon>Actinomycetota</taxon>
        <taxon>Actinomycetes</taxon>
        <taxon>Streptosporangiales</taxon>
        <taxon>Nocardiopsidaceae</taxon>
        <taxon>Murinocardiopsis</taxon>
    </lineage>
</organism>
<dbReference type="Pfam" id="PF08241">
    <property type="entry name" value="Methyltransf_11"/>
    <property type="match status" value="1"/>
</dbReference>
<name>A0A2P8DDS2_9ACTN</name>
<dbReference type="AlphaFoldDB" id="A0A2P8DDS2"/>
<comment type="caution">
    <text evidence="2">The sequence shown here is derived from an EMBL/GenBank/DDBJ whole genome shotgun (WGS) entry which is preliminary data.</text>
</comment>
<dbReference type="SUPFAM" id="SSF53335">
    <property type="entry name" value="S-adenosyl-L-methionine-dependent methyltransferases"/>
    <property type="match status" value="1"/>
</dbReference>
<reference evidence="2 3" key="1">
    <citation type="submission" date="2018-03" db="EMBL/GenBank/DDBJ databases">
        <title>Genomic Encyclopedia of Archaeal and Bacterial Type Strains, Phase II (KMG-II): from individual species to whole genera.</title>
        <authorList>
            <person name="Goeker M."/>
        </authorList>
    </citation>
    <scope>NUCLEOTIDE SEQUENCE [LARGE SCALE GENOMIC DNA]</scope>
    <source>
        <strain evidence="2 3">DSM 45312</strain>
    </source>
</reference>
<protein>
    <submittedName>
        <fullName evidence="2">Methyltransferase family protein</fullName>
    </submittedName>
</protein>
<dbReference type="GO" id="GO:0032259">
    <property type="term" value="P:methylation"/>
    <property type="evidence" value="ECO:0007669"/>
    <property type="project" value="UniProtKB-KW"/>
</dbReference>